<dbReference type="Proteomes" id="UP000285112">
    <property type="component" value="Unassembled WGS sequence"/>
</dbReference>
<keyword evidence="2" id="KW-0349">Heme</keyword>
<dbReference type="Pfam" id="PF00067">
    <property type="entry name" value="p450"/>
    <property type="match status" value="1"/>
</dbReference>
<accession>A0A419I5B9</accession>
<dbReference type="GO" id="GO:0020037">
    <property type="term" value="F:heme binding"/>
    <property type="evidence" value="ECO:0007669"/>
    <property type="project" value="InterPro"/>
</dbReference>
<keyword evidence="4" id="KW-1185">Reference proteome</keyword>
<keyword evidence="2" id="KW-0503">Monooxygenase</keyword>
<proteinExistence type="inferred from homology"/>
<keyword evidence="2" id="KW-0560">Oxidoreductase</keyword>
<comment type="caution">
    <text evidence="3">The sequence shown here is derived from an EMBL/GenBank/DDBJ whole genome shotgun (WGS) entry which is preliminary data.</text>
</comment>
<keyword evidence="2" id="KW-0408">Iron</keyword>
<dbReference type="PRINTS" id="PR00359">
    <property type="entry name" value="BP450"/>
</dbReference>
<dbReference type="PROSITE" id="PS00086">
    <property type="entry name" value="CYTOCHROME_P450"/>
    <property type="match status" value="1"/>
</dbReference>
<dbReference type="PANTHER" id="PTHR46696:SF4">
    <property type="entry name" value="BIOTIN BIOSYNTHESIS CYTOCHROME P450"/>
    <property type="match status" value="1"/>
</dbReference>
<dbReference type="GO" id="GO:0036199">
    <property type="term" value="F:cholest-4-en-3-one 26-monooxygenase activity"/>
    <property type="evidence" value="ECO:0007669"/>
    <property type="project" value="TreeGrafter"/>
</dbReference>
<dbReference type="AlphaFoldDB" id="A0A419I5B9"/>
<evidence type="ECO:0000256" key="2">
    <source>
        <dbReference type="RuleBase" id="RU000461"/>
    </source>
</evidence>
<dbReference type="InterPro" id="IPR002397">
    <property type="entry name" value="Cyt_P450_B"/>
</dbReference>
<dbReference type="CDD" id="cd11033">
    <property type="entry name" value="CYP142-like"/>
    <property type="match status" value="1"/>
</dbReference>
<evidence type="ECO:0000313" key="4">
    <source>
        <dbReference type="Proteomes" id="UP000285112"/>
    </source>
</evidence>
<dbReference type="EMBL" id="QZFV01000075">
    <property type="protein sequence ID" value="RJQ85965.1"/>
    <property type="molecule type" value="Genomic_DNA"/>
</dbReference>
<dbReference type="PANTHER" id="PTHR46696">
    <property type="entry name" value="P450, PUTATIVE (EUROFUNG)-RELATED"/>
    <property type="match status" value="1"/>
</dbReference>
<dbReference type="Gene3D" id="1.10.630.10">
    <property type="entry name" value="Cytochrome P450"/>
    <property type="match status" value="1"/>
</dbReference>
<dbReference type="SUPFAM" id="SSF48264">
    <property type="entry name" value="Cytochrome P450"/>
    <property type="match status" value="1"/>
</dbReference>
<dbReference type="InterPro" id="IPR036396">
    <property type="entry name" value="Cyt_P450_sf"/>
</dbReference>
<gene>
    <name evidence="3" type="ORF">D5S19_12290</name>
</gene>
<dbReference type="GO" id="GO:0006707">
    <property type="term" value="P:cholesterol catabolic process"/>
    <property type="evidence" value="ECO:0007669"/>
    <property type="project" value="TreeGrafter"/>
</dbReference>
<dbReference type="InterPro" id="IPR017972">
    <property type="entry name" value="Cyt_P450_CS"/>
</dbReference>
<reference evidence="3 4" key="1">
    <citation type="submission" date="2018-09" db="EMBL/GenBank/DDBJ databases">
        <title>YIM PH 21725 draft genome.</title>
        <authorList>
            <person name="Miao C."/>
        </authorList>
    </citation>
    <scope>NUCLEOTIDE SEQUENCE [LARGE SCALE GENOMIC DNA]</scope>
    <source>
        <strain evidence="4">YIM PH21725</strain>
    </source>
</reference>
<dbReference type="OrthoDB" id="5241086at2"/>
<dbReference type="GO" id="GO:0005506">
    <property type="term" value="F:iron ion binding"/>
    <property type="evidence" value="ECO:0007669"/>
    <property type="project" value="InterPro"/>
</dbReference>
<organism evidence="3 4">
    <name type="scientific">Amycolatopsis panacis</name>
    <dbReference type="NCBI Taxonomy" id="2340917"/>
    <lineage>
        <taxon>Bacteria</taxon>
        <taxon>Bacillati</taxon>
        <taxon>Actinomycetota</taxon>
        <taxon>Actinomycetes</taxon>
        <taxon>Pseudonocardiales</taxon>
        <taxon>Pseudonocardiaceae</taxon>
        <taxon>Amycolatopsis</taxon>
    </lineage>
</organism>
<name>A0A419I5B9_9PSEU</name>
<keyword evidence="2" id="KW-0479">Metal-binding</keyword>
<dbReference type="InterPro" id="IPR001128">
    <property type="entry name" value="Cyt_P450"/>
</dbReference>
<dbReference type="RefSeq" id="WP_120023491.1">
    <property type="nucleotide sequence ID" value="NZ_QZFV01000075.1"/>
</dbReference>
<comment type="similarity">
    <text evidence="1 2">Belongs to the cytochrome P450 family.</text>
</comment>
<sequence length="423" mass="47125">MPSAEIADPDTYVRGVPHELLARLRRETPVARIGDFWAVFGHADVRHVLRNPAVFSSRAGGTQIRDPATADDLRYVRRMMLNMDPPEHGRLRGLLTKAFTPRAIARLTERIEGWAAGLVEAVADRGECDFAKDVAADLPLLTLAEVFGIPERDRRLMFDWSNRVIGYQDAEYAASATVRAEDVTELAKDALAVRPAPGPGGTMPDPRTRDGMPDLYAYAHALGEHKRAHPGDDVMSNLMRHVGDDGGRVSIEEFENLFWLFSVAGNETLRNGLPGGMAALLAHPAQYRRLREDRSLLPGAVEEMLRWWTPVMNFRRTAVRGTRLSDVDINPGDKVVVWFSSANRDETVFPDPDTFDVTRAPGEHLTFGHGPHFCLGANLARVQMRALFAAVLDRLGEVRLAGEPRRLRSTFQNGLKSLPIRWD</sequence>
<evidence type="ECO:0000256" key="1">
    <source>
        <dbReference type="ARBA" id="ARBA00010617"/>
    </source>
</evidence>
<protein>
    <submittedName>
        <fullName evidence="3">Cytochrome P450</fullName>
    </submittedName>
</protein>
<evidence type="ECO:0000313" key="3">
    <source>
        <dbReference type="EMBL" id="RJQ85965.1"/>
    </source>
</evidence>
<dbReference type="GO" id="GO:0008395">
    <property type="term" value="F:steroid hydroxylase activity"/>
    <property type="evidence" value="ECO:0007669"/>
    <property type="project" value="TreeGrafter"/>
</dbReference>